<comment type="caution">
    <text evidence="1">The sequence shown here is derived from an EMBL/GenBank/DDBJ whole genome shotgun (WGS) entry which is preliminary data.</text>
</comment>
<gene>
    <name evidence="1" type="ORF">M8818_002458</name>
</gene>
<reference evidence="1" key="1">
    <citation type="submission" date="2024-02" db="EMBL/GenBank/DDBJ databases">
        <title>Metagenome Assembled Genome of Zalaria obscura JY119.</title>
        <authorList>
            <person name="Vighnesh L."/>
            <person name="Jagadeeshwari U."/>
            <person name="Venkata Ramana C."/>
            <person name="Sasikala C."/>
        </authorList>
    </citation>
    <scope>NUCLEOTIDE SEQUENCE</scope>
    <source>
        <strain evidence="1">JY119</strain>
    </source>
</reference>
<dbReference type="Proteomes" id="UP001320706">
    <property type="component" value="Unassembled WGS sequence"/>
</dbReference>
<dbReference type="EMBL" id="JAMKPW020000010">
    <property type="protein sequence ID" value="KAK8214875.1"/>
    <property type="molecule type" value="Genomic_DNA"/>
</dbReference>
<keyword evidence="2" id="KW-1185">Reference proteome</keyword>
<organism evidence="1 2">
    <name type="scientific">Zalaria obscura</name>
    <dbReference type="NCBI Taxonomy" id="2024903"/>
    <lineage>
        <taxon>Eukaryota</taxon>
        <taxon>Fungi</taxon>
        <taxon>Dikarya</taxon>
        <taxon>Ascomycota</taxon>
        <taxon>Pezizomycotina</taxon>
        <taxon>Dothideomycetes</taxon>
        <taxon>Dothideomycetidae</taxon>
        <taxon>Dothideales</taxon>
        <taxon>Zalariaceae</taxon>
        <taxon>Zalaria</taxon>
    </lineage>
</organism>
<proteinExistence type="predicted"/>
<protein>
    <submittedName>
        <fullName evidence="1">Uncharacterized protein</fullName>
    </submittedName>
</protein>
<evidence type="ECO:0000313" key="1">
    <source>
        <dbReference type="EMBL" id="KAK8214875.1"/>
    </source>
</evidence>
<name>A0ACC3SHU4_9PEZI</name>
<accession>A0ACC3SHU4</accession>
<evidence type="ECO:0000313" key="2">
    <source>
        <dbReference type="Proteomes" id="UP001320706"/>
    </source>
</evidence>
<sequence>MTKQSKADGITSAPPKYLSFLSGGIAGAIEASATYPLEFAKTRIQLRRDPGNATIATVANNPIRMIRDVLRKEGPRALYRGCSALVVGSVVKDGVRFFTFDAIKSAFKDPETGNLSPFRSVLAGMSAGVMSSTFASTPTERVKTALIDDARSSKRFRSARDAVRIIYYEQGFLGMYRGFLGTTLRQSCSTAIRMGTYNILKDYETSHHIGQGLAANFINGAIAGLITTVGTQPFDVIKTRSQSSKGATTAQAFRSILADEGIAGLWKGTSTRLARTVLSAGILFTTYERTMEVLQLVANQVINNQG</sequence>